<dbReference type="Pfam" id="PF11967">
    <property type="entry name" value="RecO_N"/>
    <property type="match status" value="1"/>
</dbReference>
<evidence type="ECO:0000256" key="6">
    <source>
        <dbReference type="ARBA" id="ARBA00033409"/>
    </source>
</evidence>
<proteinExistence type="inferred from homology"/>
<dbReference type="Pfam" id="PF02565">
    <property type="entry name" value="RecO_C"/>
    <property type="match status" value="1"/>
</dbReference>
<dbReference type="PANTHER" id="PTHR33991">
    <property type="entry name" value="DNA REPAIR PROTEIN RECO"/>
    <property type="match status" value="1"/>
</dbReference>
<dbReference type="InterPro" id="IPR012340">
    <property type="entry name" value="NA-bd_OB-fold"/>
</dbReference>
<evidence type="ECO:0000256" key="2">
    <source>
        <dbReference type="ARBA" id="ARBA00021310"/>
    </source>
</evidence>
<feature type="domain" description="DNA replication/recombination mediator RecO N-terminal" evidence="8">
    <location>
        <begin position="1"/>
        <end position="80"/>
    </location>
</feature>
<dbReference type="Proteomes" id="UP000184172">
    <property type="component" value="Unassembled WGS sequence"/>
</dbReference>
<dbReference type="GO" id="GO:0006310">
    <property type="term" value="P:DNA recombination"/>
    <property type="evidence" value="ECO:0007669"/>
    <property type="project" value="UniProtKB-UniRule"/>
</dbReference>
<name>A0A1M6DKK1_9FLAO</name>
<reference evidence="10" key="1">
    <citation type="submission" date="2016-11" db="EMBL/GenBank/DDBJ databases">
        <authorList>
            <person name="Varghese N."/>
            <person name="Submissions S."/>
        </authorList>
    </citation>
    <scope>NUCLEOTIDE SEQUENCE [LARGE SCALE GENOMIC DNA]</scope>
    <source>
        <strain evidence="10">DSM 26349</strain>
    </source>
</reference>
<dbReference type="HAMAP" id="MF_00201">
    <property type="entry name" value="RecO"/>
    <property type="match status" value="1"/>
</dbReference>
<protein>
    <recommendedName>
        <fullName evidence="2 7">DNA repair protein RecO</fullName>
    </recommendedName>
    <alternativeName>
        <fullName evidence="6 7">Recombination protein O</fullName>
    </alternativeName>
</protein>
<gene>
    <name evidence="7" type="primary">recO</name>
    <name evidence="9" type="ORF">SAMN04487908_10544</name>
</gene>
<comment type="function">
    <text evidence="7">Involved in DNA repair and RecF pathway recombination.</text>
</comment>
<evidence type="ECO:0000256" key="4">
    <source>
        <dbReference type="ARBA" id="ARBA00023172"/>
    </source>
</evidence>
<evidence type="ECO:0000256" key="1">
    <source>
        <dbReference type="ARBA" id="ARBA00007452"/>
    </source>
</evidence>
<organism evidence="9 10">
    <name type="scientific">Aequorivita viscosa</name>
    <dbReference type="NCBI Taxonomy" id="797419"/>
    <lineage>
        <taxon>Bacteria</taxon>
        <taxon>Pseudomonadati</taxon>
        <taxon>Bacteroidota</taxon>
        <taxon>Flavobacteriia</taxon>
        <taxon>Flavobacteriales</taxon>
        <taxon>Flavobacteriaceae</taxon>
        <taxon>Aequorivita</taxon>
    </lineage>
</organism>
<dbReference type="InterPro" id="IPR037278">
    <property type="entry name" value="ARFGAP/RecO"/>
</dbReference>
<dbReference type="InterPro" id="IPR022572">
    <property type="entry name" value="DNA_rep/recomb_RecO_N"/>
</dbReference>
<dbReference type="OrthoDB" id="9789152at2"/>
<dbReference type="RefSeq" id="WP_073215725.1">
    <property type="nucleotide sequence ID" value="NZ_FNNS01000006.1"/>
</dbReference>
<accession>A0A1M6DKK1</accession>
<dbReference type="GO" id="GO:0043590">
    <property type="term" value="C:bacterial nucleoid"/>
    <property type="evidence" value="ECO:0007669"/>
    <property type="project" value="TreeGrafter"/>
</dbReference>
<evidence type="ECO:0000313" key="9">
    <source>
        <dbReference type="EMBL" id="SHI73877.1"/>
    </source>
</evidence>
<dbReference type="Gene3D" id="1.20.1440.120">
    <property type="entry name" value="Recombination protein O, C-terminal domain"/>
    <property type="match status" value="1"/>
</dbReference>
<dbReference type="InterPro" id="IPR042242">
    <property type="entry name" value="RecO_C"/>
</dbReference>
<dbReference type="NCBIfam" id="TIGR00613">
    <property type="entry name" value="reco"/>
    <property type="match status" value="1"/>
</dbReference>
<comment type="similarity">
    <text evidence="1 7">Belongs to the RecO family.</text>
</comment>
<evidence type="ECO:0000259" key="8">
    <source>
        <dbReference type="Pfam" id="PF11967"/>
    </source>
</evidence>
<evidence type="ECO:0000256" key="3">
    <source>
        <dbReference type="ARBA" id="ARBA00022763"/>
    </source>
</evidence>
<evidence type="ECO:0000256" key="7">
    <source>
        <dbReference type="HAMAP-Rule" id="MF_00201"/>
    </source>
</evidence>
<dbReference type="Gene3D" id="2.40.50.140">
    <property type="entry name" value="Nucleic acid-binding proteins"/>
    <property type="match status" value="1"/>
</dbReference>
<evidence type="ECO:0000256" key="5">
    <source>
        <dbReference type="ARBA" id="ARBA00023204"/>
    </source>
</evidence>
<dbReference type="GO" id="GO:0006302">
    <property type="term" value="P:double-strand break repair"/>
    <property type="evidence" value="ECO:0007669"/>
    <property type="project" value="TreeGrafter"/>
</dbReference>
<keyword evidence="10" id="KW-1185">Reference proteome</keyword>
<keyword evidence="5 7" id="KW-0234">DNA repair</keyword>
<dbReference type="SUPFAM" id="SSF57863">
    <property type="entry name" value="ArfGap/RecO-like zinc finger"/>
    <property type="match status" value="1"/>
</dbReference>
<sequence length="239" mass="27734">MIVKTKAIVFSAIKYSEADLIVCCFTQDVGIKTYLLRNILKSKKSNLKTSYFQPLTQLDIVATNKDKGTLEYIREAKVLLPYSSLHTNIVKSSLVLFLAEMLKNCLREEEPNPILYMFLEESLQWLDEHEGVGNFHIYFLLRLSHFIGFYPDASNMKHDYFNILEGNFQETKTSEYCLEGETVENFKHFFNISVDDISSIKLSKTSRANLLELLLTYFKLHVQGYQRPKSLSIINQLFV</sequence>
<keyword evidence="3 7" id="KW-0227">DNA damage</keyword>
<dbReference type="AlphaFoldDB" id="A0A1M6DKK1"/>
<dbReference type="STRING" id="797419.SAMN05216556_106128"/>
<dbReference type="EMBL" id="FQYV01000005">
    <property type="protein sequence ID" value="SHI73877.1"/>
    <property type="molecule type" value="Genomic_DNA"/>
</dbReference>
<dbReference type="PANTHER" id="PTHR33991:SF1">
    <property type="entry name" value="DNA REPAIR PROTEIN RECO"/>
    <property type="match status" value="1"/>
</dbReference>
<dbReference type="InterPro" id="IPR003717">
    <property type="entry name" value="RecO"/>
</dbReference>
<dbReference type="SUPFAM" id="SSF50249">
    <property type="entry name" value="Nucleic acid-binding proteins"/>
    <property type="match status" value="1"/>
</dbReference>
<keyword evidence="4 7" id="KW-0233">DNA recombination</keyword>
<evidence type="ECO:0000313" key="10">
    <source>
        <dbReference type="Proteomes" id="UP000184172"/>
    </source>
</evidence>